<dbReference type="InterPro" id="IPR012677">
    <property type="entry name" value="Nucleotide-bd_a/b_plait_sf"/>
</dbReference>
<feature type="domain" description="J" evidence="7">
    <location>
        <begin position="8"/>
        <end position="75"/>
    </location>
</feature>
<evidence type="ECO:0000256" key="2">
    <source>
        <dbReference type="ARBA" id="ARBA00004496"/>
    </source>
</evidence>
<feature type="region of interest" description="Disordered" evidence="6">
    <location>
        <begin position="86"/>
        <end position="130"/>
    </location>
</feature>
<dbReference type="SUPFAM" id="SSF46565">
    <property type="entry name" value="Chaperone J-domain"/>
    <property type="match status" value="1"/>
</dbReference>
<organism evidence="8 9">
    <name type="scientific">Caenorhabditis angaria</name>
    <dbReference type="NCBI Taxonomy" id="860376"/>
    <lineage>
        <taxon>Eukaryota</taxon>
        <taxon>Metazoa</taxon>
        <taxon>Ecdysozoa</taxon>
        <taxon>Nematoda</taxon>
        <taxon>Chromadorea</taxon>
        <taxon>Rhabditida</taxon>
        <taxon>Rhabditina</taxon>
        <taxon>Rhabditomorpha</taxon>
        <taxon>Rhabditoidea</taxon>
        <taxon>Rhabditidae</taxon>
        <taxon>Peloderinae</taxon>
        <taxon>Caenorhabditis</taxon>
    </lineage>
</organism>
<dbReference type="PRINTS" id="PR00625">
    <property type="entry name" value="JDOMAIN"/>
</dbReference>
<evidence type="ECO:0000256" key="6">
    <source>
        <dbReference type="SAM" id="MobiDB-lite"/>
    </source>
</evidence>
<dbReference type="SMART" id="SM00271">
    <property type="entry name" value="DnaJ"/>
    <property type="match status" value="1"/>
</dbReference>
<evidence type="ECO:0000256" key="5">
    <source>
        <dbReference type="ARBA" id="ARBA00023242"/>
    </source>
</evidence>
<dbReference type="Gene3D" id="1.10.287.110">
    <property type="entry name" value="DnaJ domain"/>
    <property type="match status" value="1"/>
</dbReference>
<dbReference type="InterPro" id="IPR036869">
    <property type="entry name" value="J_dom_sf"/>
</dbReference>
<gene>
    <name evidence="8" type="ORF">CAMP_LOCUS12943</name>
</gene>
<dbReference type="GO" id="GO:0005737">
    <property type="term" value="C:cytoplasm"/>
    <property type="evidence" value="ECO:0007669"/>
    <property type="project" value="UniProtKB-SubCell"/>
</dbReference>
<comment type="caution">
    <text evidence="8">The sequence shown here is derived from an EMBL/GenBank/DDBJ whole genome shotgun (WGS) entry which is preliminary data.</text>
</comment>
<reference evidence="8" key="1">
    <citation type="submission" date="2022-11" db="EMBL/GenBank/DDBJ databases">
        <authorList>
            <person name="Kikuchi T."/>
        </authorList>
    </citation>
    <scope>NUCLEOTIDE SEQUENCE</scope>
    <source>
        <strain evidence="8">PS1010</strain>
    </source>
</reference>
<evidence type="ECO:0000256" key="4">
    <source>
        <dbReference type="ARBA" id="ARBA00023186"/>
    </source>
</evidence>
<feature type="compositionally biased region" description="Basic and acidic residues" evidence="6">
    <location>
        <begin position="86"/>
        <end position="100"/>
    </location>
</feature>
<dbReference type="PROSITE" id="PS00636">
    <property type="entry name" value="DNAJ_1"/>
    <property type="match status" value="1"/>
</dbReference>
<dbReference type="CDD" id="cd06257">
    <property type="entry name" value="DnaJ"/>
    <property type="match status" value="1"/>
</dbReference>
<evidence type="ECO:0000313" key="9">
    <source>
        <dbReference type="Proteomes" id="UP001152747"/>
    </source>
</evidence>
<comment type="subcellular location">
    <subcellularLocation>
        <location evidence="2">Cytoplasm</location>
    </subcellularLocation>
    <subcellularLocation>
        <location evidence="1">Nucleus</location>
    </subcellularLocation>
</comment>
<dbReference type="PANTHER" id="PTHR44313:SF1">
    <property type="entry name" value="DNAJ HOMOLOG SUBFAMILY C MEMBER 17"/>
    <property type="match status" value="1"/>
</dbReference>
<dbReference type="Pfam" id="PF00226">
    <property type="entry name" value="DnaJ"/>
    <property type="match status" value="1"/>
</dbReference>
<dbReference type="PANTHER" id="PTHR44313">
    <property type="entry name" value="DNAJ HOMOLOG SUBFAMILY C MEMBER 17"/>
    <property type="match status" value="1"/>
</dbReference>
<dbReference type="GO" id="GO:0005681">
    <property type="term" value="C:spliceosomal complex"/>
    <property type="evidence" value="ECO:0007669"/>
    <property type="project" value="TreeGrafter"/>
</dbReference>
<dbReference type="InterPro" id="IPR052094">
    <property type="entry name" value="Pre-mRNA-splicing_ERAD"/>
</dbReference>
<evidence type="ECO:0000259" key="7">
    <source>
        <dbReference type="PROSITE" id="PS50076"/>
    </source>
</evidence>
<protein>
    <recommendedName>
        <fullName evidence="7">J domain-containing protein</fullName>
    </recommendedName>
</protein>
<sequence>MPLKPGANPYKILGLETTKCTEKEITKAYRAQCLKWHPDKNLDNKAEAEARFIEAKEAFEFLFDEQKRNEYDKAEERVRIVEERNRERMEKADEFSESQKRRGNTVDDDVAKMTPTQAAKKRKLDENRIRDEMEQVRKQLEREANEEVQRQMRRVREAAAESAAAEKSAPKLIVKWVEKDGDGYDEVELRRIFEQYGKIAQISSIIAKKSRKKCIIEFEPTEKNLWGAEIEQGKTGKPEIAAEWISAPPVRKDAEKQKGNDLNQMSLEDLEAQILGGI</sequence>
<evidence type="ECO:0000256" key="1">
    <source>
        <dbReference type="ARBA" id="ARBA00004123"/>
    </source>
</evidence>
<keyword evidence="9" id="KW-1185">Reference proteome</keyword>
<dbReference type="OrthoDB" id="10250354at2759"/>
<keyword evidence="4" id="KW-0143">Chaperone</keyword>
<dbReference type="Gene3D" id="3.30.70.330">
    <property type="match status" value="1"/>
</dbReference>
<accession>A0A9P1ISF2</accession>
<dbReference type="PROSITE" id="PS50076">
    <property type="entry name" value="DNAJ_2"/>
    <property type="match status" value="1"/>
</dbReference>
<dbReference type="AlphaFoldDB" id="A0A9P1ISF2"/>
<proteinExistence type="predicted"/>
<dbReference type="Proteomes" id="UP001152747">
    <property type="component" value="Unassembled WGS sequence"/>
</dbReference>
<keyword evidence="5" id="KW-0539">Nucleus</keyword>
<name>A0A9P1ISF2_9PELO</name>
<dbReference type="GO" id="GO:0000390">
    <property type="term" value="P:spliceosomal complex disassembly"/>
    <property type="evidence" value="ECO:0007669"/>
    <property type="project" value="TreeGrafter"/>
</dbReference>
<keyword evidence="3" id="KW-0963">Cytoplasm</keyword>
<evidence type="ECO:0000256" key="3">
    <source>
        <dbReference type="ARBA" id="ARBA00022490"/>
    </source>
</evidence>
<dbReference type="InterPro" id="IPR001623">
    <property type="entry name" value="DnaJ_domain"/>
</dbReference>
<dbReference type="EMBL" id="CANHGI010000005">
    <property type="protein sequence ID" value="CAI5450306.1"/>
    <property type="molecule type" value="Genomic_DNA"/>
</dbReference>
<evidence type="ECO:0000313" key="8">
    <source>
        <dbReference type="EMBL" id="CAI5450306.1"/>
    </source>
</evidence>
<dbReference type="InterPro" id="IPR018253">
    <property type="entry name" value="DnaJ_domain_CS"/>
</dbReference>